<dbReference type="SUPFAM" id="SSF54001">
    <property type="entry name" value="Cysteine proteinases"/>
    <property type="match status" value="1"/>
</dbReference>
<dbReference type="InterPro" id="IPR000064">
    <property type="entry name" value="NLP_P60_dom"/>
</dbReference>
<dbReference type="InterPro" id="IPR038765">
    <property type="entry name" value="Papain-like_cys_pep_sf"/>
</dbReference>
<evidence type="ECO:0000256" key="5">
    <source>
        <dbReference type="SAM" id="Coils"/>
    </source>
</evidence>
<dbReference type="Proteomes" id="UP000501849">
    <property type="component" value="Chromosome"/>
</dbReference>
<evidence type="ECO:0000259" key="7">
    <source>
        <dbReference type="PROSITE" id="PS51935"/>
    </source>
</evidence>
<feature type="region of interest" description="Disordered" evidence="6">
    <location>
        <begin position="244"/>
        <end position="263"/>
    </location>
</feature>
<keyword evidence="2" id="KW-0645">Protease</keyword>
<dbReference type="Pfam" id="PF00877">
    <property type="entry name" value="NLPC_P60"/>
    <property type="match status" value="1"/>
</dbReference>
<sequence length="378" mass="39032">MRPDRTHRRKSGVRRPLIGALAALTVFGGILASGVQADPADDALAKLNELSHQAEIATENMHAAQLDLDTKLVAQRAAEEKHAADIAAVEAAKADLAKFQTSVDKIAAAQYMGGRTDGLDSMLTASSPQVLIDQLAVQRVMATEMSAQMQNFRNTNVRAAQAESASAQSAANAKTAAEQAAAVRADLQSKQSKLQVEIAVVKSQYEVLTPAQREALAAIPPVPASVPVPAPEALPNNDPGVLAAPPAGIPPGDVAPPPAAAPGSGPAVVAVQAALTRIGSPYSWGAEGPGAFDCSGLVKWAFQQAGVSLPHSSYAQAAGGQAVSTDQMQPGDVVSYYSDASHVGIYIGDGMMVHASTFGKPVVVAPVNNAPIYNVRRY</sequence>
<evidence type="ECO:0000313" key="8">
    <source>
        <dbReference type="EMBL" id="QIV84097.1"/>
    </source>
</evidence>
<keyword evidence="4" id="KW-0788">Thiol protease</keyword>
<dbReference type="KEGG" id="mfre:EXE63_26840"/>
<name>A0A6H0SDK6_9MYCO</name>
<dbReference type="RefSeq" id="WP_168144449.1">
    <property type="nucleotide sequence ID" value="NZ_CBCSDT010000054.1"/>
</dbReference>
<dbReference type="AlphaFoldDB" id="A0A6H0SDK6"/>
<dbReference type="InterPro" id="IPR051794">
    <property type="entry name" value="PG_Endopeptidase_C40"/>
</dbReference>
<dbReference type="PROSITE" id="PS51935">
    <property type="entry name" value="NLPC_P60"/>
    <property type="match status" value="1"/>
</dbReference>
<comment type="similarity">
    <text evidence="1">Belongs to the peptidase C40 family.</text>
</comment>
<dbReference type="GO" id="GO:0006508">
    <property type="term" value="P:proteolysis"/>
    <property type="evidence" value="ECO:0007669"/>
    <property type="project" value="UniProtKB-KW"/>
</dbReference>
<keyword evidence="9" id="KW-1185">Reference proteome</keyword>
<feature type="domain" description="NlpC/P60" evidence="7">
    <location>
        <begin position="264"/>
        <end position="378"/>
    </location>
</feature>
<feature type="compositionally biased region" description="Pro residues" evidence="6">
    <location>
        <begin position="247"/>
        <end position="260"/>
    </location>
</feature>
<keyword evidence="3" id="KW-0378">Hydrolase</keyword>
<keyword evidence="5" id="KW-0175">Coiled coil</keyword>
<evidence type="ECO:0000256" key="1">
    <source>
        <dbReference type="ARBA" id="ARBA00007074"/>
    </source>
</evidence>
<evidence type="ECO:0000256" key="3">
    <source>
        <dbReference type="ARBA" id="ARBA00022801"/>
    </source>
</evidence>
<evidence type="ECO:0000256" key="2">
    <source>
        <dbReference type="ARBA" id="ARBA00022670"/>
    </source>
</evidence>
<evidence type="ECO:0000256" key="4">
    <source>
        <dbReference type="ARBA" id="ARBA00022807"/>
    </source>
</evidence>
<dbReference type="PANTHER" id="PTHR47359">
    <property type="entry name" value="PEPTIDOGLYCAN DL-ENDOPEPTIDASE CWLO"/>
    <property type="match status" value="1"/>
</dbReference>
<reference evidence="8 9" key="1">
    <citation type="submission" date="2019-04" db="EMBL/GenBank/DDBJ databases">
        <title>Draft, Whole-Genome Sequence of the Anthracene-degrading Mycobacterium frederiksbergense LB501T, Isolated from a Polycyclic Aromatic Hydrocarbon (PAH)-Contaminated Soil.</title>
        <authorList>
            <person name="Augelletti F."/>
        </authorList>
    </citation>
    <scope>NUCLEOTIDE SEQUENCE [LARGE SCALE GENOMIC DNA]</scope>
    <source>
        <strain evidence="8 9">LB 501T</strain>
    </source>
</reference>
<accession>A0A6H0SDK6</accession>
<evidence type="ECO:0000313" key="9">
    <source>
        <dbReference type="Proteomes" id="UP000501849"/>
    </source>
</evidence>
<dbReference type="GO" id="GO:0008234">
    <property type="term" value="F:cysteine-type peptidase activity"/>
    <property type="evidence" value="ECO:0007669"/>
    <property type="project" value="UniProtKB-KW"/>
</dbReference>
<proteinExistence type="inferred from homology"/>
<dbReference type="Gene3D" id="3.90.1720.10">
    <property type="entry name" value="endopeptidase domain like (from Nostoc punctiforme)"/>
    <property type="match status" value="1"/>
</dbReference>
<gene>
    <name evidence="8" type="ORF">EXE63_26840</name>
</gene>
<organism evidence="8 9">
    <name type="scientific">Mycolicibacterium frederiksbergense</name>
    <dbReference type="NCBI Taxonomy" id="117567"/>
    <lineage>
        <taxon>Bacteria</taxon>
        <taxon>Bacillati</taxon>
        <taxon>Actinomycetota</taxon>
        <taxon>Actinomycetes</taxon>
        <taxon>Mycobacteriales</taxon>
        <taxon>Mycobacteriaceae</taxon>
        <taxon>Mycolicibacterium</taxon>
    </lineage>
</organism>
<dbReference type="NCBIfam" id="NF038345">
    <property type="entry name" value="wall_hydro_RipC"/>
    <property type="match status" value="1"/>
</dbReference>
<dbReference type="PANTHER" id="PTHR47359:SF3">
    <property type="entry name" value="NLP_P60 DOMAIN-CONTAINING PROTEIN-RELATED"/>
    <property type="match status" value="1"/>
</dbReference>
<feature type="coiled-coil region" evidence="5">
    <location>
        <begin position="40"/>
        <end position="67"/>
    </location>
</feature>
<protein>
    <submittedName>
        <fullName evidence="8">NlpC/P60 family protein</fullName>
    </submittedName>
</protein>
<dbReference type="EMBL" id="CP038799">
    <property type="protein sequence ID" value="QIV84097.1"/>
    <property type="molecule type" value="Genomic_DNA"/>
</dbReference>
<evidence type="ECO:0000256" key="6">
    <source>
        <dbReference type="SAM" id="MobiDB-lite"/>
    </source>
</evidence>